<reference evidence="2 3" key="2">
    <citation type="submission" date="2024-07" db="EMBL/GenBank/DDBJ databases">
        <authorList>
            <person name="Akdeniz Z."/>
        </authorList>
    </citation>
    <scope>NUCLEOTIDE SEQUENCE [LARGE SCALE GENOMIC DNA]</scope>
</reference>
<organism evidence="1">
    <name type="scientific">Hexamita inflata</name>
    <dbReference type="NCBI Taxonomy" id="28002"/>
    <lineage>
        <taxon>Eukaryota</taxon>
        <taxon>Metamonada</taxon>
        <taxon>Diplomonadida</taxon>
        <taxon>Hexamitidae</taxon>
        <taxon>Hexamitinae</taxon>
        <taxon>Hexamita</taxon>
    </lineage>
</organism>
<sequence>MIAAIQFQCTINIFQSQVRNSIISSIEINQSTYTSGFISSVDSSIVNVQYSELSLTSINTQTQSNNNYVGTAGFIGDITTVQLLMKNCSSKQINITVNANKNSLYAAGIIGNIKSSSSINIADVIISQNNISSSSQESVIAGFIGQMSDSLAQLSSIFSNQNNISGIAESESYSSGFIGFSIQQNVTINDINVSNCKISCTSTSYMTYSGGIFGASQSQLNIQNIFVIDTIIQSNADYQGSSGGIIGYNSNNIAQLFNMVVQNCIIKAISSTSQAGTGAIIGYSSNSKSELSNCQVSQCNVQSTTLNSQSSYSGGIYGYITGKNNIKIVNSNVANSIIYANSGKQSAYSGGIIGTIQSYYKVSDAILLISSSSVQNSTLCAESKSSSGSGGLIGIAWYADVTIQSSYATSITQSAKSISSYCINGGLIGDLYLSLLVLNNSYVSSSTQTFGNWQQKGGMLAGSYSNIATLSIISSYSIGINSIQGVIQVNCPVFVTFLNYGYYQTTVKGC</sequence>
<gene>
    <name evidence="1" type="ORF">HINF_LOCUS32596</name>
    <name evidence="2" type="ORF">HINF_LOCUS61219</name>
</gene>
<proteinExistence type="predicted"/>
<evidence type="ECO:0000313" key="1">
    <source>
        <dbReference type="EMBL" id="CAI9944951.1"/>
    </source>
</evidence>
<dbReference type="Proteomes" id="UP001642409">
    <property type="component" value="Unassembled WGS sequence"/>
</dbReference>
<dbReference type="AlphaFoldDB" id="A0AA86UAD2"/>
<dbReference type="EMBL" id="CAXDID020000365">
    <property type="protein sequence ID" value="CAL6082427.1"/>
    <property type="molecule type" value="Genomic_DNA"/>
</dbReference>
<keyword evidence="3" id="KW-1185">Reference proteome</keyword>
<evidence type="ECO:0000313" key="3">
    <source>
        <dbReference type="Proteomes" id="UP001642409"/>
    </source>
</evidence>
<reference evidence="1" key="1">
    <citation type="submission" date="2023-06" db="EMBL/GenBank/DDBJ databases">
        <authorList>
            <person name="Kurt Z."/>
        </authorList>
    </citation>
    <scope>NUCLEOTIDE SEQUENCE</scope>
</reference>
<dbReference type="Gene3D" id="2.160.20.110">
    <property type="match status" value="1"/>
</dbReference>
<protein>
    <submittedName>
        <fullName evidence="2">Hypothetical_protein</fullName>
    </submittedName>
</protein>
<accession>A0AA86UAD2</accession>
<comment type="caution">
    <text evidence="1">The sequence shown here is derived from an EMBL/GenBank/DDBJ whole genome shotgun (WGS) entry which is preliminary data.</text>
</comment>
<evidence type="ECO:0000313" key="2">
    <source>
        <dbReference type="EMBL" id="CAL6082427.1"/>
    </source>
</evidence>
<name>A0AA86UAD2_9EUKA</name>
<dbReference type="EMBL" id="CATOUU010000736">
    <property type="protein sequence ID" value="CAI9944951.1"/>
    <property type="molecule type" value="Genomic_DNA"/>
</dbReference>